<proteinExistence type="predicted"/>
<accession>A0A245ZF01</accession>
<evidence type="ECO:0000256" key="1">
    <source>
        <dbReference type="SAM" id="Phobius"/>
    </source>
</evidence>
<comment type="caution">
    <text evidence="2">The sequence shown here is derived from an EMBL/GenBank/DDBJ whole genome shotgun (WGS) entry which is preliminary data.</text>
</comment>
<dbReference type="OrthoDB" id="7277252at2"/>
<dbReference type="EMBL" id="NBBJ01000006">
    <property type="protein sequence ID" value="OWK28308.1"/>
    <property type="molecule type" value="Genomic_DNA"/>
</dbReference>
<keyword evidence="1" id="KW-1133">Transmembrane helix</keyword>
<dbReference type="RefSeq" id="WP_088335062.1">
    <property type="nucleotide sequence ID" value="NZ_NBBJ01000006.1"/>
</dbReference>
<evidence type="ECO:0000313" key="3">
    <source>
        <dbReference type="Proteomes" id="UP000197783"/>
    </source>
</evidence>
<keyword evidence="3" id="KW-1185">Reference proteome</keyword>
<reference evidence="2 3" key="1">
    <citation type="submission" date="2017-03" db="EMBL/GenBank/DDBJ databases">
        <title>Genome sequence of Sphingomonas mucosissima DSM 17494.</title>
        <authorList>
            <person name="Poehlein A."/>
            <person name="Wuebbeler J.H."/>
            <person name="Steinbuechel A."/>
            <person name="Daniel R."/>
        </authorList>
    </citation>
    <scope>NUCLEOTIDE SEQUENCE [LARGE SCALE GENOMIC DNA]</scope>
    <source>
        <strain evidence="2 3">DSM 17494</strain>
    </source>
</reference>
<sequence>MIAFARAMTGLIGWAVAFSVLYGLQGLVCSPRLAPLVGPLPYNGRELIIGAWLLFLTILAWASWAIWRRQQNGTLLDWLARILALTGLASLLFTGFPVVFATTCA</sequence>
<dbReference type="AlphaFoldDB" id="A0A245ZF01"/>
<gene>
    <name evidence="2" type="ORF">SPMU_31640</name>
</gene>
<keyword evidence="1" id="KW-0812">Transmembrane</keyword>
<evidence type="ECO:0000313" key="2">
    <source>
        <dbReference type="EMBL" id="OWK28308.1"/>
    </source>
</evidence>
<dbReference type="Proteomes" id="UP000197783">
    <property type="component" value="Unassembled WGS sequence"/>
</dbReference>
<organism evidence="2 3">
    <name type="scientific">Sphingomonas mucosissima</name>
    <dbReference type="NCBI Taxonomy" id="370959"/>
    <lineage>
        <taxon>Bacteria</taxon>
        <taxon>Pseudomonadati</taxon>
        <taxon>Pseudomonadota</taxon>
        <taxon>Alphaproteobacteria</taxon>
        <taxon>Sphingomonadales</taxon>
        <taxon>Sphingomonadaceae</taxon>
        <taxon>Sphingomonas</taxon>
    </lineage>
</organism>
<keyword evidence="1" id="KW-0472">Membrane</keyword>
<feature type="transmembrane region" description="Helical" evidence="1">
    <location>
        <begin position="47"/>
        <end position="67"/>
    </location>
</feature>
<name>A0A245ZF01_9SPHN</name>
<feature type="transmembrane region" description="Helical" evidence="1">
    <location>
        <begin position="79"/>
        <end position="100"/>
    </location>
</feature>
<protein>
    <submittedName>
        <fullName evidence="2">Uncharacterized protein</fullName>
    </submittedName>
</protein>